<accession>A0A316FYM4</accession>
<dbReference type="PROSITE" id="PS50110">
    <property type="entry name" value="RESPONSE_REGULATORY"/>
    <property type="match status" value="1"/>
</dbReference>
<keyword evidence="1" id="KW-0597">Phosphoprotein</keyword>
<dbReference type="Pfam" id="PF00072">
    <property type="entry name" value="Response_reg"/>
    <property type="match status" value="1"/>
</dbReference>
<dbReference type="EMBL" id="QGGV01000013">
    <property type="protein sequence ID" value="PWK53523.1"/>
    <property type="molecule type" value="Genomic_DNA"/>
</dbReference>
<dbReference type="KEGG" id="salo:EF888_15410"/>
<dbReference type="SMART" id="SM00448">
    <property type="entry name" value="REC"/>
    <property type="match status" value="1"/>
</dbReference>
<sequence length="116" mass="12559">MRVLLVEDEALVALDLAEMVEELGHTVVGMCNSADSALTFLERSDVDFAVLDYNLRQSTSAAIADRLTALRVPFAFLTGYRPSGLPERFRNGTILAKPVSFEAVKGLFAPAAKSDP</sequence>
<evidence type="ECO:0000256" key="1">
    <source>
        <dbReference type="PROSITE-ProRule" id="PRU00169"/>
    </source>
</evidence>
<dbReference type="Proteomes" id="UP000245390">
    <property type="component" value="Unassembled WGS sequence"/>
</dbReference>
<comment type="caution">
    <text evidence="3">The sequence shown here is derived from an EMBL/GenBank/DDBJ whole genome shotgun (WGS) entry which is preliminary data.</text>
</comment>
<keyword evidence="4" id="KW-1185">Reference proteome</keyword>
<feature type="domain" description="Response regulatory" evidence="2">
    <location>
        <begin position="2"/>
        <end position="112"/>
    </location>
</feature>
<dbReference type="InterPro" id="IPR011006">
    <property type="entry name" value="CheY-like_superfamily"/>
</dbReference>
<evidence type="ECO:0000259" key="2">
    <source>
        <dbReference type="PROSITE" id="PS50110"/>
    </source>
</evidence>
<dbReference type="OrthoDB" id="582170at2"/>
<dbReference type="Gene3D" id="3.40.50.2300">
    <property type="match status" value="1"/>
</dbReference>
<evidence type="ECO:0000313" key="4">
    <source>
        <dbReference type="Proteomes" id="UP000245390"/>
    </source>
</evidence>
<dbReference type="AlphaFoldDB" id="A0A316FYM4"/>
<evidence type="ECO:0000313" key="3">
    <source>
        <dbReference type="EMBL" id="PWK53523.1"/>
    </source>
</evidence>
<proteinExistence type="predicted"/>
<dbReference type="RefSeq" id="WP_109760994.1">
    <property type="nucleotide sequence ID" value="NZ_CP034588.1"/>
</dbReference>
<gene>
    <name evidence="3" type="ORF">C8D95_11348</name>
</gene>
<feature type="modified residue" description="4-aspartylphosphate" evidence="1">
    <location>
        <position position="52"/>
    </location>
</feature>
<dbReference type="SUPFAM" id="SSF52172">
    <property type="entry name" value="CheY-like"/>
    <property type="match status" value="1"/>
</dbReference>
<dbReference type="InterPro" id="IPR001789">
    <property type="entry name" value="Sig_transdc_resp-reg_receiver"/>
</dbReference>
<protein>
    <submittedName>
        <fullName evidence="3">Response regulator receiver domain-containing protein</fullName>
    </submittedName>
</protein>
<dbReference type="GO" id="GO:0000160">
    <property type="term" value="P:phosphorelay signal transduction system"/>
    <property type="evidence" value="ECO:0007669"/>
    <property type="project" value="InterPro"/>
</dbReference>
<reference evidence="3 4" key="1">
    <citation type="submission" date="2018-05" db="EMBL/GenBank/DDBJ databases">
        <title>Genomic Encyclopedia of Type Strains, Phase IV (KMG-IV): sequencing the most valuable type-strain genomes for metagenomic binning, comparative biology and taxonomic classification.</title>
        <authorList>
            <person name="Goeker M."/>
        </authorList>
    </citation>
    <scope>NUCLEOTIDE SEQUENCE [LARGE SCALE GENOMIC DNA]</scope>
    <source>
        <strain evidence="3 4">DSM 103371</strain>
    </source>
</reference>
<organism evidence="3 4">
    <name type="scientific">Silicimonas algicola</name>
    <dbReference type="NCBI Taxonomy" id="1826607"/>
    <lineage>
        <taxon>Bacteria</taxon>
        <taxon>Pseudomonadati</taxon>
        <taxon>Pseudomonadota</taxon>
        <taxon>Alphaproteobacteria</taxon>
        <taxon>Rhodobacterales</taxon>
        <taxon>Paracoccaceae</taxon>
    </lineage>
</organism>
<name>A0A316FYM4_9RHOB</name>